<protein>
    <submittedName>
        <fullName evidence="1">Uncharacterized protein</fullName>
    </submittedName>
</protein>
<proteinExistence type="predicted"/>
<dbReference type="AlphaFoldDB" id="A0A0S2I3S9"/>
<organism evidence="1 2">
    <name type="scientific">Salinivirga cyanobacteriivorans</name>
    <dbReference type="NCBI Taxonomy" id="1307839"/>
    <lineage>
        <taxon>Bacteria</taxon>
        <taxon>Pseudomonadati</taxon>
        <taxon>Bacteroidota</taxon>
        <taxon>Bacteroidia</taxon>
        <taxon>Bacteroidales</taxon>
        <taxon>Salinivirgaceae</taxon>
        <taxon>Salinivirga</taxon>
    </lineage>
</organism>
<evidence type="ECO:0000313" key="1">
    <source>
        <dbReference type="EMBL" id="ALO16991.1"/>
    </source>
</evidence>
<gene>
    <name evidence="1" type="ORF">L21SP5_03378</name>
</gene>
<dbReference type="KEGG" id="blq:L21SP5_03378"/>
<dbReference type="Proteomes" id="UP000064893">
    <property type="component" value="Chromosome"/>
</dbReference>
<accession>A0A0S2I3S9</accession>
<dbReference type="EMBL" id="CP013118">
    <property type="protein sequence ID" value="ALO16991.1"/>
    <property type="molecule type" value="Genomic_DNA"/>
</dbReference>
<evidence type="ECO:0000313" key="2">
    <source>
        <dbReference type="Proteomes" id="UP000064893"/>
    </source>
</evidence>
<reference evidence="1 2" key="1">
    <citation type="submission" date="2015-11" db="EMBL/GenBank/DDBJ databases">
        <title>Description and complete genome sequence of a novel strain predominating in hypersaline microbial mats and representing a new family of the Bacteriodetes phylum.</title>
        <authorList>
            <person name="Spring S."/>
            <person name="Bunk B."/>
            <person name="Sproer C."/>
            <person name="Klenk H.-P."/>
        </authorList>
    </citation>
    <scope>NUCLEOTIDE SEQUENCE [LARGE SCALE GENOMIC DNA]</scope>
    <source>
        <strain evidence="1 2">L21-Spi-D4</strain>
    </source>
</reference>
<sequence>MTVIVRIRIKKTLLPSIEQESINSQDLIPDAKNFFS</sequence>
<keyword evidence="2" id="KW-1185">Reference proteome</keyword>
<name>A0A0S2I3S9_9BACT</name>